<name>A0A0T7FRQ7_NEOGA</name>
<proteinExistence type="predicted"/>
<protein>
    <submittedName>
        <fullName evidence="2">Uncharacterized protein</fullName>
    </submittedName>
</protein>
<sequence>MLQRTQICVVNAWYQSTFGFEEQVRKEGKIGGLAAGEEVAINVHRHHDRGTANGDAEPEETYEDGDKQESSLTEDDNIGGDQFAMGKIEGGSGL</sequence>
<dbReference type="RefSeq" id="WP_046667973.1">
    <property type="nucleotide sequence ID" value="NZ_CCRH01000011.1"/>
</dbReference>
<evidence type="ECO:0000313" key="3">
    <source>
        <dbReference type="Proteomes" id="UP000046176"/>
    </source>
</evidence>
<reference evidence="2 3" key="1">
    <citation type="submission" date="2014-08" db="EMBL/GenBank/DDBJ databases">
        <authorList>
            <person name="Chen Y.-H."/>
        </authorList>
    </citation>
    <scope>NUCLEOTIDE SEQUENCE [LARGE SCALE GENOMIC DNA]</scope>
</reference>
<evidence type="ECO:0000313" key="2">
    <source>
        <dbReference type="EMBL" id="CDZ37665.1"/>
    </source>
</evidence>
<gene>
    <name evidence="2" type="ORF">NGAL_HAMBI1145_39830</name>
</gene>
<accession>A0A0T7FRQ7</accession>
<evidence type="ECO:0000256" key="1">
    <source>
        <dbReference type="SAM" id="MobiDB-lite"/>
    </source>
</evidence>
<dbReference type="Proteomes" id="UP000046176">
    <property type="component" value="Unassembled WGS sequence"/>
</dbReference>
<organism evidence="2 3">
    <name type="scientific">Neorhizobium galegae bv. officinalis</name>
    <dbReference type="NCBI Taxonomy" id="323656"/>
    <lineage>
        <taxon>Bacteria</taxon>
        <taxon>Pseudomonadati</taxon>
        <taxon>Pseudomonadota</taxon>
        <taxon>Alphaproteobacteria</taxon>
        <taxon>Hyphomicrobiales</taxon>
        <taxon>Rhizobiaceae</taxon>
        <taxon>Rhizobium/Agrobacterium group</taxon>
        <taxon>Neorhizobium</taxon>
    </lineage>
</organism>
<feature type="region of interest" description="Disordered" evidence="1">
    <location>
        <begin position="42"/>
        <end position="94"/>
    </location>
</feature>
<dbReference type="AlphaFoldDB" id="A0A0T7FRQ7"/>
<dbReference type="EMBL" id="CCRH01000011">
    <property type="protein sequence ID" value="CDZ37665.1"/>
    <property type="molecule type" value="Genomic_DNA"/>
</dbReference>